<dbReference type="PANTHER" id="PTHR23112:SF0">
    <property type="entry name" value="TRANSMEMBRANE PROTEIN 116"/>
    <property type="match status" value="1"/>
</dbReference>
<comment type="caution">
    <text evidence="7">The sequence shown here is derived from an EMBL/GenBank/DDBJ whole genome shotgun (WGS) entry which is preliminary data.</text>
</comment>
<feature type="transmembrane region" description="Helical" evidence="6">
    <location>
        <begin position="46"/>
        <end position="64"/>
    </location>
</feature>
<feature type="transmembrane region" description="Helical" evidence="6">
    <location>
        <begin position="99"/>
        <end position="117"/>
    </location>
</feature>
<reference evidence="7" key="1">
    <citation type="submission" date="2020-06" db="EMBL/GenBank/DDBJ databases">
        <authorList>
            <consortium name="Plant Systems Biology data submission"/>
        </authorList>
    </citation>
    <scope>NUCLEOTIDE SEQUENCE</scope>
    <source>
        <strain evidence="7">D6</strain>
    </source>
</reference>
<dbReference type="EMBL" id="CAICTM010001016">
    <property type="protein sequence ID" value="CAB9519452.1"/>
    <property type="molecule type" value="Genomic_DNA"/>
</dbReference>
<feature type="transmembrane region" description="Helical" evidence="6">
    <location>
        <begin position="171"/>
        <end position="194"/>
    </location>
</feature>
<feature type="transmembrane region" description="Helical" evidence="6">
    <location>
        <begin position="350"/>
        <end position="371"/>
    </location>
</feature>
<dbReference type="GO" id="GO:0004930">
    <property type="term" value="F:G protein-coupled receptor activity"/>
    <property type="evidence" value="ECO:0007669"/>
    <property type="project" value="TreeGrafter"/>
</dbReference>
<accession>A0A9N8EE31</accession>
<sequence length="440" mass="49138">MPFTKAQQWALVIVPKVTGFISLVFSGLVIYTVCSCKQKRSKTYHRLLLGISCVDVSSSFWLGLSTWPIPKETGILGASGTTASCTLQGFFTQFGVTSSFYNASLSVFYLLVIRYGWKDDQIRKIEPFLHAFPLLWGLSTSIAGLPLTIFNSANLWCWIAPYKDRGENADLFRWILFYGPLWTMILLVTINVMLMFHHVRKLERAAEQHTFRRQSLSFSTTVQPNGFQVQFPLDDDCAKDSVVEEQGESERETGNNNYQGETGEGKQGDLEAVPEAVQPATSPLKSWGGEANMTNSTLGSSRMVNSTVRSSRRKSGLALAVSFRNINNSGNMTESRANKRRRSREVANQSLRYAGSFYFTWIALTLTRLLQAINGNTYFPLLIIAAATTPLQGLPNFLVYLYPRYKKARKEMPNAGVLECFKSSIAPAAQSTERGSRDPA</sequence>
<feature type="compositionally biased region" description="Basic and acidic residues" evidence="5">
    <location>
        <begin position="240"/>
        <end position="253"/>
    </location>
</feature>
<feature type="transmembrane region" description="Helical" evidence="6">
    <location>
        <begin position="129"/>
        <end position="151"/>
    </location>
</feature>
<dbReference type="OrthoDB" id="48865at2759"/>
<dbReference type="GO" id="GO:0005886">
    <property type="term" value="C:plasma membrane"/>
    <property type="evidence" value="ECO:0007669"/>
    <property type="project" value="TreeGrafter"/>
</dbReference>
<gene>
    <name evidence="7" type="ORF">SEMRO_1018_G231850.1</name>
</gene>
<evidence type="ECO:0000256" key="3">
    <source>
        <dbReference type="ARBA" id="ARBA00022989"/>
    </source>
</evidence>
<keyword evidence="8" id="KW-1185">Reference proteome</keyword>
<evidence type="ECO:0000256" key="4">
    <source>
        <dbReference type="ARBA" id="ARBA00023136"/>
    </source>
</evidence>
<name>A0A9N8EE31_9STRA</name>
<dbReference type="GO" id="GO:0007189">
    <property type="term" value="P:adenylate cyclase-activating G protein-coupled receptor signaling pathway"/>
    <property type="evidence" value="ECO:0007669"/>
    <property type="project" value="TreeGrafter"/>
</dbReference>
<evidence type="ECO:0000256" key="2">
    <source>
        <dbReference type="ARBA" id="ARBA00022692"/>
    </source>
</evidence>
<dbReference type="Gene3D" id="1.20.1070.10">
    <property type="entry name" value="Rhodopsin 7-helix transmembrane proteins"/>
    <property type="match status" value="1"/>
</dbReference>
<comment type="subcellular location">
    <subcellularLocation>
        <location evidence="1">Membrane</location>
        <topology evidence="1">Multi-pass membrane protein</topology>
    </subcellularLocation>
</comment>
<protein>
    <recommendedName>
        <fullName evidence="9">G-protein coupled receptors family 2 profile 2 domain-containing protein</fullName>
    </recommendedName>
</protein>
<dbReference type="PANTHER" id="PTHR23112">
    <property type="entry name" value="G PROTEIN-COUPLED RECEPTOR 157-RELATED"/>
    <property type="match status" value="1"/>
</dbReference>
<organism evidence="7 8">
    <name type="scientific">Seminavis robusta</name>
    <dbReference type="NCBI Taxonomy" id="568900"/>
    <lineage>
        <taxon>Eukaryota</taxon>
        <taxon>Sar</taxon>
        <taxon>Stramenopiles</taxon>
        <taxon>Ochrophyta</taxon>
        <taxon>Bacillariophyta</taxon>
        <taxon>Bacillariophyceae</taxon>
        <taxon>Bacillariophycidae</taxon>
        <taxon>Naviculales</taxon>
        <taxon>Naviculaceae</taxon>
        <taxon>Seminavis</taxon>
    </lineage>
</organism>
<feature type="transmembrane region" description="Helical" evidence="6">
    <location>
        <begin position="377"/>
        <end position="402"/>
    </location>
</feature>
<evidence type="ECO:0000313" key="7">
    <source>
        <dbReference type="EMBL" id="CAB9519452.1"/>
    </source>
</evidence>
<dbReference type="SUPFAM" id="SSF81321">
    <property type="entry name" value="Family A G protein-coupled receptor-like"/>
    <property type="match status" value="1"/>
</dbReference>
<feature type="region of interest" description="Disordered" evidence="5">
    <location>
        <begin position="281"/>
        <end position="304"/>
    </location>
</feature>
<keyword evidence="2 6" id="KW-0812">Transmembrane</keyword>
<keyword evidence="3 6" id="KW-1133">Transmembrane helix</keyword>
<evidence type="ECO:0008006" key="9">
    <source>
        <dbReference type="Google" id="ProtNLM"/>
    </source>
</evidence>
<feature type="transmembrane region" description="Helical" evidence="6">
    <location>
        <begin position="12"/>
        <end position="34"/>
    </location>
</feature>
<evidence type="ECO:0000256" key="1">
    <source>
        <dbReference type="ARBA" id="ARBA00004141"/>
    </source>
</evidence>
<dbReference type="Proteomes" id="UP001153069">
    <property type="component" value="Unassembled WGS sequence"/>
</dbReference>
<evidence type="ECO:0000256" key="5">
    <source>
        <dbReference type="SAM" id="MobiDB-lite"/>
    </source>
</evidence>
<feature type="region of interest" description="Disordered" evidence="5">
    <location>
        <begin position="240"/>
        <end position="267"/>
    </location>
</feature>
<evidence type="ECO:0000313" key="8">
    <source>
        <dbReference type="Proteomes" id="UP001153069"/>
    </source>
</evidence>
<keyword evidence="4 6" id="KW-0472">Membrane</keyword>
<dbReference type="AlphaFoldDB" id="A0A9N8EE31"/>
<evidence type="ECO:0000256" key="6">
    <source>
        <dbReference type="SAM" id="Phobius"/>
    </source>
</evidence>
<proteinExistence type="predicted"/>
<feature type="compositionally biased region" description="Polar residues" evidence="5">
    <location>
        <begin position="292"/>
        <end position="304"/>
    </location>
</feature>